<keyword evidence="1" id="KW-0812">Transmembrane</keyword>
<keyword evidence="3" id="KW-1185">Reference proteome</keyword>
<comment type="caution">
    <text evidence="2">The sequence shown here is derived from an EMBL/GenBank/DDBJ whole genome shotgun (WGS) entry which is preliminary data.</text>
</comment>
<sequence>MTMRDKYANGMNEIKMDDERKQAILNRINPGHTEPSAGAAWSIRGKIVMAAAACILLFLFVLGGPNILHLGNQAGSTDTTLFRGFVITAYAADGAPQTVKPDVEFPLGQYSPLMSSVPGFPITISAKDADEIRLHTSEGELLRWSPQDSKVRPQGNEASLHPGDTIYWSPLAKKGQSPLRTKSIIEITAYKDDALLGSSTIEIQSDDRFTYRGKLTND</sequence>
<dbReference type="Proteomes" id="UP001596047">
    <property type="component" value="Unassembled WGS sequence"/>
</dbReference>
<evidence type="ECO:0008006" key="4">
    <source>
        <dbReference type="Google" id="ProtNLM"/>
    </source>
</evidence>
<organism evidence="2 3">
    <name type="scientific">Paenibacillus solisilvae</name>
    <dbReference type="NCBI Taxonomy" id="2486751"/>
    <lineage>
        <taxon>Bacteria</taxon>
        <taxon>Bacillati</taxon>
        <taxon>Bacillota</taxon>
        <taxon>Bacilli</taxon>
        <taxon>Bacillales</taxon>
        <taxon>Paenibacillaceae</taxon>
        <taxon>Paenibacillus</taxon>
    </lineage>
</organism>
<keyword evidence="1" id="KW-0472">Membrane</keyword>
<keyword evidence="1" id="KW-1133">Transmembrane helix</keyword>
<evidence type="ECO:0000313" key="3">
    <source>
        <dbReference type="Proteomes" id="UP001596047"/>
    </source>
</evidence>
<dbReference type="RefSeq" id="WP_379190959.1">
    <property type="nucleotide sequence ID" value="NZ_JBHSOW010000095.1"/>
</dbReference>
<feature type="transmembrane region" description="Helical" evidence="1">
    <location>
        <begin position="47"/>
        <end position="68"/>
    </location>
</feature>
<protein>
    <recommendedName>
        <fullName evidence="4">LPS export ABC transporter periplasmic protein LptC</fullName>
    </recommendedName>
</protein>
<gene>
    <name evidence="2" type="ORF">ACFPYJ_25065</name>
</gene>
<accession>A0ABW0W4E7</accession>
<name>A0ABW0W4E7_9BACL</name>
<proteinExistence type="predicted"/>
<evidence type="ECO:0000313" key="2">
    <source>
        <dbReference type="EMBL" id="MFC5652323.1"/>
    </source>
</evidence>
<dbReference type="EMBL" id="JBHSOW010000095">
    <property type="protein sequence ID" value="MFC5652323.1"/>
    <property type="molecule type" value="Genomic_DNA"/>
</dbReference>
<evidence type="ECO:0000256" key="1">
    <source>
        <dbReference type="SAM" id="Phobius"/>
    </source>
</evidence>
<reference evidence="3" key="1">
    <citation type="journal article" date="2019" name="Int. J. Syst. Evol. Microbiol.">
        <title>The Global Catalogue of Microorganisms (GCM) 10K type strain sequencing project: providing services to taxonomists for standard genome sequencing and annotation.</title>
        <authorList>
            <consortium name="The Broad Institute Genomics Platform"/>
            <consortium name="The Broad Institute Genome Sequencing Center for Infectious Disease"/>
            <person name="Wu L."/>
            <person name="Ma J."/>
        </authorList>
    </citation>
    <scope>NUCLEOTIDE SEQUENCE [LARGE SCALE GENOMIC DNA]</scope>
    <source>
        <strain evidence="3">CGMCC 1.3240</strain>
    </source>
</reference>